<feature type="chain" id="PRO_5017291224" evidence="2">
    <location>
        <begin position="24"/>
        <end position="216"/>
    </location>
</feature>
<evidence type="ECO:0000313" key="3">
    <source>
        <dbReference type="EnsemblPlants" id="TraesCS5A02G251100.2"/>
    </source>
</evidence>
<dbReference type="InterPro" id="IPR038804">
    <property type="entry name" value="RGF3"/>
</dbReference>
<reference evidence="3" key="1">
    <citation type="submission" date="2018-08" db="EMBL/GenBank/DDBJ databases">
        <authorList>
            <person name="Rossello M."/>
        </authorList>
    </citation>
    <scope>NUCLEOTIDE SEQUENCE [LARGE SCALE GENOMIC DNA]</scope>
    <source>
        <strain evidence="3">cv. Chinese Spring</strain>
    </source>
</reference>
<accession>A0A3B6KHC3</accession>
<proteinExistence type="predicted"/>
<feature type="signal peptide" evidence="2">
    <location>
        <begin position="1"/>
        <end position="23"/>
    </location>
</feature>
<dbReference type="EnsemblPlants" id="TraesCS5A02G251100.2">
    <property type="protein sequence ID" value="TraesCS5A02G251100.2"/>
    <property type="gene ID" value="TraesCS5A02G251100"/>
</dbReference>
<dbReference type="AlphaFoldDB" id="A0A3B6KHC3"/>
<name>A0A3B6KHC3_WHEAT</name>
<dbReference type="Gramene" id="TraesCS5A03G0628100.1">
    <property type="protein sequence ID" value="TraesCS5A03G0628100.1.CDS"/>
    <property type="gene ID" value="TraesCS5A03G0628100"/>
</dbReference>
<evidence type="ECO:0000313" key="4">
    <source>
        <dbReference type="Proteomes" id="UP000019116"/>
    </source>
</evidence>
<reference evidence="3" key="2">
    <citation type="submission" date="2018-10" db="UniProtKB">
        <authorList>
            <consortium name="EnsemblPlants"/>
        </authorList>
    </citation>
    <scope>IDENTIFICATION</scope>
</reference>
<protein>
    <submittedName>
        <fullName evidence="3">Uncharacterized protein</fullName>
    </submittedName>
</protein>
<dbReference type="Gramene" id="TraesRN5A0100641800.1">
    <property type="protein sequence ID" value="TraesRN5A0100641800.1"/>
    <property type="gene ID" value="TraesRN5A0100641800"/>
</dbReference>
<evidence type="ECO:0000256" key="2">
    <source>
        <dbReference type="SAM" id="SignalP"/>
    </source>
</evidence>
<keyword evidence="2" id="KW-0732">Signal</keyword>
<dbReference type="PANTHER" id="PTHR36313:SF7">
    <property type="entry name" value="OS09G0474600 PROTEIN"/>
    <property type="match status" value="1"/>
</dbReference>
<dbReference type="Proteomes" id="UP000019116">
    <property type="component" value="Chromosome 5A"/>
</dbReference>
<organism evidence="3">
    <name type="scientific">Triticum aestivum</name>
    <name type="common">Wheat</name>
    <dbReference type="NCBI Taxonomy" id="4565"/>
    <lineage>
        <taxon>Eukaryota</taxon>
        <taxon>Viridiplantae</taxon>
        <taxon>Streptophyta</taxon>
        <taxon>Embryophyta</taxon>
        <taxon>Tracheophyta</taxon>
        <taxon>Spermatophyta</taxon>
        <taxon>Magnoliopsida</taxon>
        <taxon>Liliopsida</taxon>
        <taxon>Poales</taxon>
        <taxon>Poaceae</taxon>
        <taxon>BOP clade</taxon>
        <taxon>Pooideae</taxon>
        <taxon>Triticodae</taxon>
        <taxon>Triticeae</taxon>
        <taxon>Triticinae</taxon>
        <taxon>Triticum</taxon>
    </lineage>
</organism>
<evidence type="ECO:0000256" key="1">
    <source>
        <dbReference type="SAM" id="MobiDB-lite"/>
    </source>
</evidence>
<dbReference type="GO" id="GO:0008083">
    <property type="term" value="F:growth factor activity"/>
    <property type="evidence" value="ECO:0007669"/>
    <property type="project" value="InterPro"/>
</dbReference>
<dbReference type="Gramene" id="TraesCS5A02G251100.2">
    <property type="protein sequence ID" value="TraesCS5A02G251100.2"/>
    <property type="gene ID" value="TraesCS5A02G251100"/>
</dbReference>
<sequence length="216" mass="23283">MRRAGSLLLLLLLLSLSASTAEAHNKESSGDNAVPLTGRRWHLRGRRAMAARGHGAAGRDEAVGASNTGANPARARGGKKSVEVTVVGLGGESAGPRRSGGGRREFDGQVPLHSDYRTPREQVKKQIRRLLNLYMMRQVQQPHALHDSALQALFARHTGHITVDTQLQFLPCADGCGFISRVNGARGQLLGPCFREQAAIDIVTTAATRPPWRPTC</sequence>
<feature type="region of interest" description="Disordered" evidence="1">
    <location>
        <begin position="50"/>
        <end position="113"/>
    </location>
</feature>
<dbReference type="PANTHER" id="PTHR36313">
    <property type="entry name" value="ROOT MERISTEM GROWTH FACTOR 2"/>
    <property type="match status" value="1"/>
</dbReference>
<dbReference type="GO" id="GO:0010082">
    <property type="term" value="P:regulation of root meristem growth"/>
    <property type="evidence" value="ECO:0007669"/>
    <property type="project" value="InterPro"/>
</dbReference>
<keyword evidence="4" id="KW-1185">Reference proteome</keyword>